<dbReference type="eggNOG" id="ENOG502SS16">
    <property type="taxonomic scope" value="Eukaryota"/>
</dbReference>
<feature type="transmembrane region" description="Helical" evidence="1">
    <location>
        <begin position="160"/>
        <end position="179"/>
    </location>
</feature>
<organism evidence="3 4">
    <name type="scientific">Gloeophyllum trabeum (strain ATCC 11539 / FP-39264 / Madison 617)</name>
    <name type="common">Brown rot fungus</name>
    <dbReference type="NCBI Taxonomy" id="670483"/>
    <lineage>
        <taxon>Eukaryota</taxon>
        <taxon>Fungi</taxon>
        <taxon>Dikarya</taxon>
        <taxon>Basidiomycota</taxon>
        <taxon>Agaricomycotina</taxon>
        <taxon>Agaricomycetes</taxon>
        <taxon>Gloeophyllales</taxon>
        <taxon>Gloeophyllaceae</taxon>
        <taxon>Gloeophyllum</taxon>
    </lineage>
</organism>
<feature type="transmembrane region" description="Helical" evidence="1">
    <location>
        <begin position="76"/>
        <end position="97"/>
    </location>
</feature>
<dbReference type="AlphaFoldDB" id="S7QI67"/>
<dbReference type="OMA" id="RAWATWG"/>
<feature type="domain" description="DUF6533" evidence="2">
    <location>
        <begin position="7"/>
        <end position="52"/>
    </location>
</feature>
<evidence type="ECO:0000256" key="1">
    <source>
        <dbReference type="SAM" id="Phobius"/>
    </source>
</evidence>
<dbReference type="EMBL" id="KB469297">
    <property type="protein sequence ID" value="EPQ58918.1"/>
    <property type="molecule type" value="Genomic_DNA"/>
</dbReference>
<dbReference type="HOGENOM" id="CLU_035509_15_0_1"/>
<gene>
    <name evidence="3" type="ORF">GLOTRDRAFT_135926</name>
</gene>
<feature type="transmembrane region" description="Helical" evidence="1">
    <location>
        <begin position="109"/>
        <end position="133"/>
    </location>
</feature>
<keyword evidence="1" id="KW-0812">Transmembrane</keyword>
<keyword evidence="4" id="KW-1185">Reference proteome</keyword>
<feature type="transmembrane region" description="Helical" evidence="1">
    <location>
        <begin position="200"/>
        <end position="221"/>
    </location>
</feature>
<dbReference type="Pfam" id="PF20151">
    <property type="entry name" value="DUF6533"/>
    <property type="match status" value="1"/>
</dbReference>
<keyword evidence="1" id="KW-1133">Transmembrane helix</keyword>
<reference evidence="3 4" key="1">
    <citation type="journal article" date="2012" name="Science">
        <title>The Paleozoic origin of enzymatic lignin decomposition reconstructed from 31 fungal genomes.</title>
        <authorList>
            <person name="Floudas D."/>
            <person name="Binder M."/>
            <person name="Riley R."/>
            <person name="Barry K."/>
            <person name="Blanchette R.A."/>
            <person name="Henrissat B."/>
            <person name="Martinez A.T."/>
            <person name="Otillar R."/>
            <person name="Spatafora J.W."/>
            <person name="Yadav J.S."/>
            <person name="Aerts A."/>
            <person name="Benoit I."/>
            <person name="Boyd A."/>
            <person name="Carlson A."/>
            <person name="Copeland A."/>
            <person name="Coutinho P.M."/>
            <person name="de Vries R.P."/>
            <person name="Ferreira P."/>
            <person name="Findley K."/>
            <person name="Foster B."/>
            <person name="Gaskell J."/>
            <person name="Glotzer D."/>
            <person name="Gorecki P."/>
            <person name="Heitman J."/>
            <person name="Hesse C."/>
            <person name="Hori C."/>
            <person name="Igarashi K."/>
            <person name="Jurgens J.A."/>
            <person name="Kallen N."/>
            <person name="Kersten P."/>
            <person name="Kohler A."/>
            <person name="Kuees U."/>
            <person name="Kumar T.K.A."/>
            <person name="Kuo A."/>
            <person name="LaButti K."/>
            <person name="Larrondo L.F."/>
            <person name="Lindquist E."/>
            <person name="Ling A."/>
            <person name="Lombard V."/>
            <person name="Lucas S."/>
            <person name="Lundell T."/>
            <person name="Martin R."/>
            <person name="McLaughlin D.J."/>
            <person name="Morgenstern I."/>
            <person name="Morin E."/>
            <person name="Murat C."/>
            <person name="Nagy L.G."/>
            <person name="Nolan M."/>
            <person name="Ohm R.A."/>
            <person name="Patyshakuliyeva A."/>
            <person name="Rokas A."/>
            <person name="Ruiz-Duenas F.J."/>
            <person name="Sabat G."/>
            <person name="Salamov A."/>
            <person name="Samejima M."/>
            <person name="Schmutz J."/>
            <person name="Slot J.C."/>
            <person name="St John F."/>
            <person name="Stenlid J."/>
            <person name="Sun H."/>
            <person name="Sun S."/>
            <person name="Syed K."/>
            <person name="Tsang A."/>
            <person name="Wiebenga A."/>
            <person name="Young D."/>
            <person name="Pisabarro A."/>
            <person name="Eastwood D.C."/>
            <person name="Martin F."/>
            <person name="Cullen D."/>
            <person name="Grigoriev I.V."/>
            <person name="Hibbett D.S."/>
        </authorList>
    </citation>
    <scope>NUCLEOTIDE SEQUENCE [LARGE SCALE GENOMIC DNA]</scope>
    <source>
        <strain evidence="3 4">ATCC 11539</strain>
    </source>
</reference>
<evidence type="ECO:0000259" key="2">
    <source>
        <dbReference type="Pfam" id="PF20151"/>
    </source>
</evidence>
<feature type="transmembrane region" description="Helical" evidence="1">
    <location>
        <begin position="36"/>
        <end position="56"/>
    </location>
</feature>
<feature type="transmembrane region" description="Helical" evidence="1">
    <location>
        <begin position="227"/>
        <end position="246"/>
    </location>
</feature>
<dbReference type="STRING" id="670483.S7QI67"/>
<dbReference type="KEGG" id="gtr:GLOTRDRAFT_135926"/>
<dbReference type="Proteomes" id="UP000030669">
    <property type="component" value="Unassembled WGS sequence"/>
</dbReference>
<accession>S7QI67</accession>
<evidence type="ECO:0000313" key="3">
    <source>
        <dbReference type="EMBL" id="EPQ58918.1"/>
    </source>
</evidence>
<proteinExistence type="predicted"/>
<sequence length="351" mass="39247">MPRIVSYVSWAGYAVLLHEFALTFEDEVRHIWPSRWSLVKGIFLANRYGAIVLIGLFNAQLSTLWTSDSPLFCYRFTPICAIVMFISYASIHVLVLMRAWAVWGRNPKILAGLIFLFVLYALASAGIMTYGMAVGVHDAFPYFSALGICSGPLPSWQWTLWLPSLFLESGVFILTMLTIRHNFQDQQTSPIVCTVYRDGTLYFIFSFVNSLTNILVWAFAYDRMLNMVSIILTMALVNIAGQRLVLDLRKVDRLEWQNQPRRSADGGWQLEGIETAPDEGEPIAFELVTSGSGIGEGVGDRCGWWDRRDVDVSKGSIEIGGRIELGQHSLGCATSEVPSHFVPKSSELAAK</sequence>
<evidence type="ECO:0000313" key="4">
    <source>
        <dbReference type="Proteomes" id="UP000030669"/>
    </source>
</evidence>
<dbReference type="RefSeq" id="XP_007862045.1">
    <property type="nucleotide sequence ID" value="XM_007863854.1"/>
</dbReference>
<dbReference type="OrthoDB" id="3354157at2759"/>
<name>S7QI67_GLOTA</name>
<dbReference type="InterPro" id="IPR045340">
    <property type="entry name" value="DUF6533"/>
</dbReference>
<dbReference type="GeneID" id="19303425"/>
<protein>
    <recommendedName>
        <fullName evidence="2">DUF6533 domain-containing protein</fullName>
    </recommendedName>
</protein>
<keyword evidence="1" id="KW-0472">Membrane</keyword>